<keyword evidence="3" id="KW-0862">Zinc</keyword>
<name>A0A8E0VL00_9TREM</name>
<dbReference type="InterPro" id="IPR019787">
    <property type="entry name" value="Znf_PHD-finger"/>
</dbReference>
<evidence type="ECO:0000259" key="6">
    <source>
        <dbReference type="PROSITE" id="PS50016"/>
    </source>
</evidence>
<gene>
    <name evidence="7" type="ORF">FBUS_08492</name>
</gene>
<dbReference type="InterPro" id="IPR011011">
    <property type="entry name" value="Znf_FYVE_PHD"/>
</dbReference>
<evidence type="ECO:0000256" key="2">
    <source>
        <dbReference type="ARBA" id="ARBA00022771"/>
    </source>
</evidence>
<dbReference type="InterPro" id="IPR013083">
    <property type="entry name" value="Znf_RING/FYVE/PHD"/>
</dbReference>
<dbReference type="GO" id="GO:0008270">
    <property type="term" value="F:zinc ion binding"/>
    <property type="evidence" value="ECO:0007669"/>
    <property type="project" value="UniProtKB-KW"/>
</dbReference>
<keyword evidence="8" id="KW-1185">Reference proteome</keyword>
<feature type="compositionally biased region" description="Low complexity" evidence="5">
    <location>
        <begin position="79"/>
        <end position="90"/>
    </location>
</feature>
<evidence type="ECO:0000256" key="3">
    <source>
        <dbReference type="ARBA" id="ARBA00022833"/>
    </source>
</evidence>
<comment type="caution">
    <text evidence="7">The sequence shown here is derived from an EMBL/GenBank/DDBJ whole genome shotgun (WGS) entry which is preliminary data.</text>
</comment>
<evidence type="ECO:0000313" key="7">
    <source>
        <dbReference type="EMBL" id="KAA0194514.1"/>
    </source>
</evidence>
<feature type="region of interest" description="Disordered" evidence="5">
    <location>
        <begin position="69"/>
        <end position="90"/>
    </location>
</feature>
<evidence type="ECO:0000313" key="8">
    <source>
        <dbReference type="Proteomes" id="UP000728185"/>
    </source>
</evidence>
<evidence type="ECO:0000256" key="1">
    <source>
        <dbReference type="ARBA" id="ARBA00022723"/>
    </source>
</evidence>
<proteinExistence type="predicted"/>
<feature type="region of interest" description="Disordered" evidence="5">
    <location>
        <begin position="440"/>
        <end position="465"/>
    </location>
</feature>
<reference evidence="7" key="1">
    <citation type="submission" date="2019-05" db="EMBL/GenBank/DDBJ databases">
        <title>Annotation for the trematode Fasciolopsis buski.</title>
        <authorList>
            <person name="Choi Y.-J."/>
        </authorList>
    </citation>
    <scope>NUCLEOTIDE SEQUENCE</scope>
    <source>
        <strain evidence="7">HT</strain>
        <tissue evidence="7">Whole worm</tissue>
    </source>
</reference>
<organism evidence="7 8">
    <name type="scientific">Fasciolopsis buskii</name>
    <dbReference type="NCBI Taxonomy" id="27845"/>
    <lineage>
        <taxon>Eukaryota</taxon>
        <taxon>Metazoa</taxon>
        <taxon>Spiralia</taxon>
        <taxon>Lophotrochozoa</taxon>
        <taxon>Platyhelminthes</taxon>
        <taxon>Trematoda</taxon>
        <taxon>Digenea</taxon>
        <taxon>Plagiorchiida</taxon>
        <taxon>Echinostomata</taxon>
        <taxon>Echinostomatoidea</taxon>
        <taxon>Fasciolidae</taxon>
        <taxon>Fasciolopsis</taxon>
    </lineage>
</organism>
<dbReference type="SUPFAM" id="SSF57903">
    <property type="entry name" value="FYVE/PHD zinc finger"/>
    <property type="match status" value="1"/>
</dbReference>
<dbReference type="Proteomes" id="UP000728185">
    <property type="component" value="Unassembled WGS sequence"/>
</dbReference>
<accession>A0A8E0VL00</accession>
<protein>
    <submittedName>
        <fullName evidence="7">Putative uro-adherence factor A</fullName>
    </submittedName>
</protein>
<dbReference type="PROSITE" id="PS50016">
    <property type="entry name" value="ZF_PHD_2"/>
    <property type="match status" value="1"/>
</dbReference>
<dbReference type="PROSITE" id="PS01359">
    <property type="entry name" value="ZF_PHD_1"/>
    <property type="match status" value="1"/>
</dbReference>
<dbReference type="AlphaFoldDB" id="A0A8E0VL00"/>
<keyword evidence="1" id="KW-0479">Metal-binding</keyword>
<evidence type="ECO:0000256" key="5">
    <source>
        <dbReference type="SAM" id="MobiDB-lite"/>
    </source>
</evidence>
<dbReference type="InterPro" id="IPR001965">
    <property type="entry name" value="Znf_PHD"/>
</dbReference>
<feature type="region of interest" description="Disordered" evidence="5">
    <location>
        <begin position="280"/>
        <end position="304"/>
    </location>
</feature>
<keyword evidence="2 4" id="KW-0863">Zinc-finger</keyword>
<evidence type="ECO:0000256" key="4">
    <source>
        <dbReference type="PROSITE-ProRule" id="PRU00146"/>
    </source>
</evidence>
<dbReference type="SMART" id="SM00249">
    <property type="entry name" value="PHD"/>
    <property type="match status" value="1"/>
</dbReference>
<dbReference type="OrthoDB" id="10262857at2759"/>
<feature type="domain" description="PHD-type" evidence="6">
    <location>
        <begin position="328"/>
        <end position="393"/>
    </location>
</feature>
<sequence>MTPSGLPYSYASTPIMETWLMKALRLAHSKKPADQERLRKFYREVCENESTASRITLSDALREPRDTTLLVDPAERDPASATSSGVGLSSSSALASNSVRMRPASLIVEPSLGGSPVEPGSNAGSTTTILASSLSGTASSLTCGQQYSNSSAISPSSSSTVGTVESSVTRANKRTKVSFFNIFDAASLSSTSAAKGAPLLGTSTVRTTPSVGATTICPPSPCSTVISSSSAPTVPLTGSAVTTNTIDLTVESNAGSERTNSAASVPYSDLMSPTVTVPTRKISEDGSTDSIDAVNPPIQTGSSPVKAAVSTSNASTTDAQLLAILVAELACCVCGKLTRQPQLEPDGKTMNANILIECVQCGALYHPMCHQPPVLTSSGVNQQGWLCGSCAPSAQKSGEEPVLVGERIATTIPATTEVPLPNQSPACTVVSSNSPSVITPAPTVGARKRKSGLQSALSGPAFRRL</sequence>
<dbReference type="Gene3D" id="3.30.40.10">
    <property type="entry name" value="Zinc/RING finger domain, C3HC4 (zinc finger)"/>
    <property type="match status" value="1"/>
</dbReference>
<dbReference type="InterPro" id="IPR019786">
    <property type="entry name" value="Zinc_finger_PHD-type_CS"/>
</dbReference>
<dbReference type="EMBL" id="LUCM01004345">
    <property type="protein sequence ID" value="KAA0194514.1"/>
    <property type="molecule type" value="Genomic_DNA"/>
</dbReference>